<feature type="region of interest" description="Disordered" evidence="12">
    <location>
        <begin position="156"/>
        <end position="418"/>
    </location>
</feature>
<dbReference type="SMART" id="SM00357">
    <property type="entry name" value="CSP"/>
    <property type="match status" value="1"/>
</dbReference>
<dbReference type="Pfam" id="PF00006">
    <property type="entry name" value="ATP-synt_ab"/>
    <property type="match status" value="1"/>
</dbReference>
<dbReference type="GO" id="GO:0016787">
    <property type="term" value="F:hydrolase activity"/>
    <property type="evidence" value="ECO:0007669"/>
    <property type="project" value="UniProtKB-KW"/>
</dbReference>
<feature type="compositionally biased region" description="Low complexity" evidence="12">
    <location>
        <begin position="61"/>
        <end position="90"/>
    </location>
</feature>
<dbReference type="PANTHER" id="PTHR46425:SF1">
    <property type="entry name" value="TRANSCRIPTION TERMINATION FACTOR RHO"/>
    <property type="match status" value="1"/>
</dbReference>
<feature type="compositionally biased region" description="Low complexity" evidence="12">
    <location>
        <begin position="395"/>
        <end position="410"/>
    </location>
</feature>
<feature type="compositionally biased region" description="Basic and acidic residues" evidence="12">
    <location>
        <begin position="308"/>
        <end position="350"/>
    </location>
</feature>
<dbReference type="InterPro" id="IPR027417">
    <property type="entry name" value="P-loop_NTPase"/>
</dbReference>
<dbReference type="Gene3D" id="3.40.50.300">
    <property type="entry name" value="P-loop containing nucleotide triphosphate hydrolases"/>
    <property type="match status" value="1"/>
</dbReference>
<dbReference type="InterPro" id="IPR000194">
    <property type="entry name" value="ATPase_F1/V1/A1_a/bsu_nucl-bd"/>
</dbReference>
<dbReference type="EC" id="3.6.4.-" evidence="9 10"/>
<dbReference type="InterPro" id="IPR036269">
    <property type="entry name" value="Rho_N_sf"/>
</dbReference>
<dbReference type="CDD" id="cd01128">
    <property type="entry name" value="rho_factor_C"/>
    <property type="match status" value="1"/>
</dbReference>
<dbReference type="HAMAP" id="MF_01884">
    <property type="entry name" value="Rho"/>
    <property type="match status" value="1"/>
</dbReference>
<protein>
    <recommendedName>
        <fullName evidence="9 10">Transcription termination factor Rho</fullName>
        <ecNumber evidence="9 10">3.6.4.-</ecNumber>
    </recommendedName>
    <alternativeName>
        <fullName evidence="9">ATP-dependent helicase Rho</fullName>
    </alternativeName>
</protein>
<dbReference type="EMBL" id="CP094534">
    <property type="protein sequence ID" value="UOE34152.1"/>
    <property type="molecule type" value="Genomic_DNA"/>
</dbReference>
<keyword evidence="1 9" id="KW-0806">Transcription termination</keyword>
<dbReference type="InterPro" id="IPR011113">
    <property type="entry name" value="Rho_RNA-bd"/>
</dbReference>
<accession>A0ABY4B4U0</accession>
<keyword evidence="8 9" id="KW-0804">Transcription</keyword>
<dbReference type="SUPFAM" id="SSF68912">
    <property type="entry name" value="Rho N-terminal domain-like"/>
    <property type="match status" value="1"/>
</dbReference>
<keyword evidence="6 9" id="KW-0694">RNA-binding</keyword>
<organism evidence="14 15">
    <name type="scientific">Hymenobacter monticola</name>
    <dbReference type="NCBI Taxonomy" id="1705399"/>
    <lineage>
        <taxon>Bacteria</taxon>
        <taxon>Pseudomonadati</taxon>
        <taxon>Bacteroidota</taxon>
        <taxon>Cytophagia</taxon>
        <taxon>Cytophagales</taxon>
        <taxon>Hymenobacteraceae</taxon>
        <taxon>Hymenobacter</taxon>
    </lineage>
</organism>
<evidence type="ECO:0000256" key="5">
    <source>
        <dbReference type="ARBA" id="ARBA00022840"/>
    </source>
</evidence>
<dbReference type="NCBIfam" id="NF006886">
    <property type="entry name" value="PRK09376.1"/>
    <property type="match status" value="1"/>
</dbReference>
<proteinExistence type="inferred from homology"/>
<evidence type="ECO:0000313" key="15">
    <source>
        <dbReference type="Proteomes" id="UP000831390"/>
    </source>
</evidence>
<feature type="compositionally biased region" description="Basic and acidic residues" evidence="12">
    <location>
        <begin position="243"/>
        <end position="298"/>
    </location>
</feature>
<evidence type="ECO:0000259" key="13">
    <source>
        <dbReference type="PROSITE" id="PS51856"/>
    </source>
</evidence>
<keyword evidence="5 9" id="KW-0067">ATP-binding</keyword>
<dbReference type="SMART" id="SM00382">
    <property type="entry name" value="AAA"/>
    <property type="match status" value="1"/>
</dbReference>
<name>A0ABY4B4U0_9BACT</name>
<keyword evidence="4 9" id="KW-0347">Helicase</keyword>
<feature type="compositionally biased region" description="Low complexity" evidence="12">
    <location>
        <begin position="229"/>
        <end position="242"/>
    </location>
</feature>
<comment type="function">
    <text evidence="9">Facilitates transcription termination by a mechanism that involves Rho binding to the nascent RNA, activation of Rho's RNA-dependent ATPase activity, and release of the mRNA from the DNA template.</text>
</comment>
<evidence type="ECO:0000256" key="7">
    <source>
        <dbReference type="ARBA" id="ARBA00023015"/>
    </source>
</evidence>
<keyword evidence="7 9" id="KW-0805">Transcription regulation</keyword>
<evidence type="ECO:0000256" key="4">
    <source>
        <dbReference type="ARBA" id="ARBA00022806"/>
    </source>
</evidence>
<dbReference type="InterPro" id="IPR012340">
    <property type="entry name" value="NA-bd_OB-fold"/>
</dbReference>
<evidence type="ECO:0000256" key="10">
    <source>
        <dbReference type="NCBIfam" id="TIGR00767"/>
    </source>
</evidence>
<keyword evidence="15" id="KW-1185">Reference proteome</keyword>
<dbReference type="PROSITE" id="PS51856">
    <property type="entry name" value="RHO_RNA_BD"/>
    <property type="match status" value="1"/>
</dbReference>
<comment type="caution">
    <text evidence="9">Lacks conserved residue(s) required for the propagation of feature annotation.</text>
</comment>
<dbReference type="InterPro" id="IPR041703">
    <property type="entry name" value="Rho_factor_ATP-bd"/>
</dbReference>
<evidence type="ECO:0000256" key="2">
    <source>
        <dbReference type="ARBA" id="ARBA00022741"/>
    </source>
</evidence>
<reference evidence="14 15" key="1">
    <citation type="submission" date="2022-03" db="EMBL/GenBank/DDBJ databases">
        <title>Hymenobactersp. isolated from the air.</title>
        <authorList>
            <person name="Won M."/>
            <person name="Kwon S.-W."/>
        </authorList>
    </citation>
    <scope>NUCLEOTIDE SEQUENCE [LARGE SCALE GENOMIC DNA]</scope>
    <source>
        <strain evidence="14 15">KACC 22596</strain>
    </source>
</reference>
<dbReference type="Pfam" id="PF07498">
    <property type="entry name" value="Rho_N"/>
    <property type="match status" value="1"/>
</dbReference>
<dbReference type="SUPFAM" id="SSF50249">
    <property type="entry name" value="Nucleic acid-binding proteins"/>
    <property type="match status" value="1"/>
</dbReference>
<dbReference type="Proteomes" id="UP000831390">
    <property type="component" value="Chromosome"/>
</dbReference>
<dbReference type="InterPro" id="IPR003593">
    <property type="entry name" value="AAA+_ATPase"/>
</dbReference>
<feature type="binding site" evidence="9">
    <location>
        <position position="580"/>
    </location>
    <ligand>
        <name>ATP</name>
        <dbReference type="ChEBI" id="CHEBI:30616"/>
    </ligand>
</feature>
<feature type="compositionally biased region" description="Low complexity" evidence="12">
    <location>
        <begin position="164"/>
        <end position="193"/>
    </location>
</feature>
<dbReference type="CDD" id="cd04459">
    <property type="entry name" value="Rho_CSD"/>
    <property type="match status" value="1"/>
</dbReference>
<evidence type="ECO:0000256" key="3">
    <source>
        <dbReference type="ARBA" id="ARBA00022801"/>
    </source>
</evidence>
<feature type="binding site" evidence="9">
    <location>
        <begin position="549"/>
        <end position="554"/>
    </location>
    <ligand>
        <name>ATP</name>
        <dbReference type="ChEBI" id="CHEBI:30616"/>
    </ligand>
</feature>
<evidence type="ECO:0000256" key="1">
    <source>
        <dbReference type="ARBA" id="ARBA00022472"/>
    </source>
</evidence>
<dbReference type="Gene3D" id="1.10.720.10">
    <property type="match status" value="1"/>
</dbReference>
<feature type="domain" description="Rho RNA-BD" evidence="13">
    <location>
        <begin position="418"/>
        <end position="494"/>
    </location>
</feature>
<dbReference type="Pfam" id="PF07497">
    <property type="entry name" value="Rho_RNA_bind"/>
    <property type="match status" value="1"/>
</dbReference>
<keyword evidence="3 9" id="KW-0378">Hydrolase</keyword>
<dbReference type="InterPro" id="IPR004665">
    <property type="entry name" value="Term_rho"/>
</dbReference>
<keyword evidence="2 9" id="KW-0547">Nucleotide-binding</keyword>
<sequence length="786" mass="87222">MYTINELKDRLLSDLKEIAEKMNVGNFKRLSKQDLIYKILDQQALTPTADEQPAPAPAAPAPAAAEAPATAAAPAPRASKPARRPAPSTAEQPFSDVAPPARKAQPTRPAREPRREAAPVAQAPAVEPTVEILDPIEGLALVPAADATGAVLAAEPDTSFTSVPETALEAPAATEAPATEASAETSADAPAADQNGNATQPRRRERVDRAGRPITEQRAAEMAAEKAAEAAAAAAAKLADNGTENRENNPENRRREFGGNGFADRRDNRADRFERDMREQPLRDGRDQQRPARQDQQPRDNQQPRQDNQPREPRNDQPREPRQDNQPREPRNDQPRENRDGQPREPRQDQPRNNQDQPRDGRDNRNLTREERYALRDQQRQQRQQNADGTPRTDQPQGQNQNQNQQQQRPQRQDLDLVVPGGGTFELMPDGGYGFLRSPYYNYLSSPDDIYVSPQQVKQYAMKAGDTVVCTIRPPREGEKYFALVGVESMNGRTVEEVRDRVPFSHLTPLFADSKLKLTTKSTQISTRVLDLFAPIGKGQRGLIVAQPKTGKTVLLQEVANSIAENHPEVYLMVLLIDERPEEVTDMARTVKAEVLSSTFDETADRHVKIAEMALDKARRLVECGHDVVILLDSITRLARAYNTVQPSSSRILSGGIDAGALQKPKRFFGAARNVEGGGSLTIIATALIETGSKMDEVIFEEFKGTGNMELQLDRKLANKRVFPAIDIPASGTRREDLLMSKDELNRVWVLRKFMSDMTATEAMEFLKDRIKGTKDNEEFLLAMNG</sequence>
<dbReference type="NCBIfam" id="TIGR00767">
    <property type="entry name" value="rho"/>
    <property type="match status" value="1"/>
</dbReference>
<dbReference type="SMART" id="SM00959">
    <property type="entry name" value="Rho_N"/>
    <property type="match status" value="1"/>
</dbReference>
<comment type="similarity">
    <text evidence="9 11">Belongs to the Rho family.</text>
</comment>
<dbReference type="SUPFAM" id="SSF52540">
    <property type="entry name" value="P-loop containing nucleoside triphosphate hydrolases"/>
    <property type="match status" value="1"/>
</dbReference>
<dbReference type="InterPro" id="IPR011112">
    <property type="entry name" value="Rho-like_N"/>
</dbReference>
<feature type="compositionally biased region" description="Basic and acidic residues" evidence="12">
    <location>
        <begin position="357"/>
        <end position="380"/>
    </location>
</feature>
<evidence type="ECO:0000256" key="11">
    <source>
        <dbReference type="PROSITE-ProRule" id="PRU01203"/>
    </source>
</evidence>
<gene>
    <name evidence="9 14" type="primary">rho</name>
    <name evidence="14" type="ORF">MTP16_00530</name>
</gene>
<evidence type="ECO:0000256" key="9">
    <source>
        <dbReference type="HAMAP-Rule" id="MF_01884"/>
    </source>
</evidence>
<evidence type="ECO:0000256" key="12">
    <source>
        <dbReference type="SAM" id="MobiDB-lite"/>
    </source>
</evidence>
<comment type="subunit">
    <text evidence="9">Homohexamer. The homohexamer assembles into an open ring structure.</text>
</comment>
<dbReference type="PANTHER" id="PTHR46425">
    <property type="entry name" value="TRANSCRIPTION TERMINATION FACTOR RHO"/>
    <property type="match status" value="1"/>
</dbReference>
<feature type="region of interest" description="Disordered" evidence="12">
    <location>
        <begin position="46"/>
        <end position="123"/>
    </location>
</feature>
<evidence type="ECO:0000256" key="6">
    <source>
        <dbReference type="ARBA" id="ARBA00022884"/>
    </source>
</evidence>
<evidence type="ECO:0000313" key="14">
    <source>
        <dbReference type="EMBL" id="UOE34152.1"/>
    </source>
</evidence>
<feature type="binding site" evidence="9">
    <location>
        <begin position="537"/>
        <end position="542"/>
    </location>
    <ligand>
        <name>ATP</name>
        <dbReference type="ChEBI" id="CHEBI:30616"/>
    </ligand>
</feature>
<evidence type="ECO:0000256" key="8">
    <source>
        <dbReference type="ARBA" id="ARBA00023163"/>
    </source>
</evidence>
<dbReference type="InterPro" id="IPR011129">
    <property type="entry name" value="CSD"/>
</dbReference>
<dbReference type="Gene3D" id="2.40.50.140">
    <property type="entry name" value="Nucleic acid-binding proteins"/>
    <property type="match status" value="1"/>
</dbReference>
<dbReference type="RefSeq" id="WP_243514926.1">
    <property type="nucleotide sequence ID" value="NZ_CP094534.1"/>
</dbReference>